<feature type="transmembrane region" description="Helical" evidence="1">
    <location>
        <begin position="18"/>
        <end position="36"/>
    </location>
</feature>
<feature type="transmembrane region" description="Helical" evidence="1">
    <location>
        <begin position="120"/>
        <end position="144"/>
    </location>
</feature>
<name>A0A0D7BA19_9AGAR</name>
<evidence type="ECO:0000259" key="2">
    <source>
        <dbReference type="Pfam" id="PF20151"/>
    </source>
</evidence>
<reference evidence="3 4" key="1">
    <citation type="journal article" date="2015" name="Fungal Genet. Biol.">
        <title>Evolution of novel wood decay mechanisms in Agaricales revealed by the genome sequences of Fistulina hepatica and Cylindrobasidium torrendii.</title>
        <authorList>
            <person name="Floudas D."/>
            <person name="Held B.W."/>
            <person name="Riley R."/>
            <person name="Nagy L.G."/>
            <person name="Koehler G."/>
            <person name="Ransdell A.S."/>
            <person name="Younus H."/>
            <person name="Chow J."/>
            <person name="Chiniquy J."/>
            <person name="Lipzen A."/>
            <person name="Tritt A."/>
            <person name="Sun H."/>
            <person name="Haridas S."/>
            <person name="LaButti K."/>
            <person name="Ohm R.A."/>
            <person name="Kues U."/>
            <person name="Blanchette R.A."/>
            <person name="Grigoriev I.V."/>
            <person name="Minto R.E."/>
            <person name="Hibbett D.S."/>
        </authorList>
    </citation>
    <scope>NUCLEOTIDE SEQUENCE [LARGE SCALE GENOMIC DNA]</scope>
    <source>
        <strain evidence="3 4">FP15055 ss-10</strain>
    </source>
</reference>
<feature type="transmembrane region" description="Helical" evidence="1">
    <location>
        <begin position="171"/>
        <end position="191"/>
    </location>
</feature>
<dbReference type="Proteomes" id="UP000054007">
    <property type="component" value="Unassembled WGS sequence"/>
</dbReference>
<feature type="domain" description="DUF6533" evidence="2">
    <location>
        <begin position="18"/>
        <end position="62"/>
    </location>
</feature>
<dbReference type="AlphaFoldDB" id="A0A0D7BA19"/>
<dbReference type="OrthoDB" id="2638860at2759"/>
<protein>
    <recommendedName>
        <fullName evidence="2">DUF6533 domain-containing protein</fullName>
    </recommendedName>
</protein>
<dbReference type="EMBL" id="KN880527">
    <property type="protein sequence ID" value="KIY67388.1"/>
    <property type="molecule type" value="Genomic_DNA"/>
</dbReference>
<dbReference type="Pfam" id="PF20151">
    <property type="entry name" value="DUF6533"/>
    <property type="match status" value="1"/>
</dbReference>
<evidence type="ECO:0000256" key="1">
    <source>
        <dbReference type="SAM" id="Phobius"/>
    </source>
</evidence>
<proteinExistence type="predicted"/>
<feature type="transmembrane region" description="Helical" evidence="1">
    <location>
        <begin position="56"/>
        <end position="76"/>
    </location>
</feature>
<dbReference type="InterPro" id="IPR045340">
    <property type="entry name" value="DUF6533"/>
</dbReference>
<feature type="transmembrane region" description="Helical" evidence="1">
    <location>
        <begin position="211"/>
        <end position="229"/>
    </location>
</feature>
<organism evidence="3 4">
    <name type="scientific">Cylindrobasidium torrendii FP15055 ss-10</name>
    <dbReference type="NCBI Taxonomy" id="1314674"/>
    <lineage>
        <taxon>Eukaryota</taxon>
        <taxon>Fungi</taxon>
        <taxon>Dikarya</taxon>
        <taxon>Basidiomycota</taxon>
        <taxon>Agaricomycotina</taxon>
        <taxon>Agaricomycetes</taxon>
        <taxon>Agaricomycetidae</taxon>
        <taxon>Agaricales</taxon>
        <taxon>Marasmiineae</taxon>
        <taxon>Physalacriaceae</taxon>
        <taxon>Cylindrobasidium</taxon>
    </lineage>
</organism>
<keyword evidence="1" id="KW-1133">Transmembrane helix</keyword>
<gene>
    <name evidence="3" type="ORF">CYLTODRAFT_294124</name>
</gene>
<evidence type="ECO:0000313" key="3">
    <source>
        <dbReference type="EMBL" id="KIY67388.1"/>
    </source>
</evidence>
<keyword evidence="4" id="KW-1185">Reference proteome</keyword>
<evidence type="ECO:0000313" key="4">
    <source>
        <dbReference type="Proteomes" id="UP000054007"/>
    </source>
</evidence>
<accession>A0A0D7BA19</accession>
<feature type="transmembrane region" description="Helical" evidence="1">
    <location>
        <begin position="235"/>
        <end position="255"/>
    </location>
</feature>
<sequence length="278" mass="31210">MSSESAVDLFMHIRATRYLSAAGLVVLLYDHVLLLADEVEYVWKARWSATKVGFLWLRYAVPASVIMHTYQIAGMGNGDLTDKVCQTLFDISLVIGQITIFIGNLLVLRHLWNLWHHKTLIVWGSLALLAATFITSLVCTGVTISNMNAALYFDKSLGLCAVSRRGQIPLLWGPGLAFEIAALVMLVYNALERPRGKHTAVTWILYRDGFAYFLILFGLRLCNLLLAIFAPVSLIFLAVFFIWCATTVTVSRFTLNQSRMEILQRSRILAGKDFIAFI</sequence>
<keyword evidence="1" id="KW-0812">Transmembrane</keyword>
<keyword evidence="1" id="KW-0472">Membrane</keyword>
<feature type="transmembrane region" description="Helical" evidence="1">
    <location>
        <begin position="88"/>
        <end position="108"/>
    </location>
</feature>